<dbReference type="Gene3D" id="3.10.10.10">
    <property type="entry name" value="HIV Type 1 Reverse Transcriptase, subunit A, domain 1"/>
    <property type="match status" value="1"/>
</dbReference>
<reference evidence="1 2" key="1">
    <citation type="submission" date="2020-09" db="EMBL/GenBank/DDBJ databases">
        <title>De no assembly of potato wild relative species, Solanum commersonii.</title>
        <authorList>
            <person name="Cho K."/>
        </authorList>
    </citation>
    <scope>NUCLEOTIDE SEQUENCE [LARGE SCALE GENOMIC DNA]</scope>
    <source>
        <strain evidence="1">LZ3.2</strain>
        <tissue evidence="1">Leaf</tissue>
    </source>
</reference>
<organism evidence="1 2">
    <name type="scientific">Solanum commersonii</name>
    <name type="common">Commerson's wild potato</name>
    <name type="synonym">Commerson's nightshade</name>
    <dbReference type="NCBI Taxonomy" id="4109"/>
    <lineage>
        <taxon>Eukaryota</taxon>
        <taxon>Viridiplantae</taxon>
        <taxon>Streptophyta</taxon>
        <taxon>Embryophyta</taxon>
        <taxon>Tracheophyta</taxon>
        <taxon>Spermatophyta</taxon>
        <taxon>Magnoliopsida</taxon>
        <taxon>eudicotyledons</taxon>
        <taxon>Gunneridae</taxon>
        <taxon>Pentapetalae</taxon>
        <taxon>asterids</taxon>
        <taxon>lamiids</taxon>
        <taxon>Solanales</taxon>
        <taxon>Solanaceae</taxon>
        <taxon>Solanoideae</taxon>
        <taxon>Solaneae</taxon>
        <taxon>Solanum</taxon>
    </lineage>
</organism>
<proteinExistence type="predicted"/>
<accession>A0A9J5Z2A1</accession>
<dbReference type="AlphaFoldDB" id="A0A9J5Z2A1"/>
<evidence type="ECO:0000313" key="1">
    <source>
        <dbReference type="EMBL" id="KAG5606039.1"/>
    </source>
</evidence>
<dbReference type="Proteomes" id="UP000824120">
    <property type="component" value="Chromosome 5"/>
</dbReference>
<name>A0A9J5Z2A1_SOLCO</name>
<gene>
    <name evidence="1" type="ORF">H5410_027531</name>
</gene>
<protein>
    <submittedName>
        <fullName evidence="1">Uncharacterized protein</fullName>
    </submittedName>
</protein>
<dbReference type="OrthoDB" id="852017at2759"/>
<dbReference type="SUPFAM" id="SSF56672">
    <property type="entry name" value="DNA/RNA polymerases"/>
    <property type="match status" value="1"/>
</dbReference>
<sequence>MIGRVRQSIFGTIVGEILMKLSSDHGCVDLRVTAGELGEEKEEVADILGKKKEKSWNFGGKKKMIGCTPSYATEDEQPESSSKVQQDSMMLANVMVILVKLEHDEFYNRHVIELLKEVTDNTLREKIIQLAAGKTSSSTSIPSDKSAFESKKHIVTLPYEDDFSEENIPTKSRPCQMNTELVEFCKKEIDNLLQKGLIKPSKSPWSR</sequence>
<comment type="caution">
    <text evidence="1">The sequence shown here is derived from an EMBL/GenBank/DDBJ whole genome shotgun (WGS) entry which is preliminary data.</text>
</comment>
<dbReference type="InterPro" id="IPR043502">
    <property type="entry name" value="DNA/RNA_pol_sf"/>
</dbReference>
<evidence type="ECO:0000313" key="2">
    <source>
        <dbReference type="Proteomes" id="UP000824120"/>
    </source>
</evidence>
<dbReference type="EMBL" id="JACXVP010000005">
    <property type="protein sequence ID" value="KAG5606039.1"/>
    <property type="molecule type" value="Genomic_DNA"/>
</dbReference>
<keyword evidence="2" id="KW-1185">Reference proteome</keyword>